<evidence type="ECO:0000313" key="5">
    <source>
        <dbReference type="Proteomes" id="UP000199220"/>
    </source>
</evidence>
<dbReference type="AlphaFoldDB" id="A0A1H5E149"/>
<evidence type="ECO:0000256" key="2">
    <source>
        <dbReference type="SAM" id="MobiDB-lite"/>
    </source>
</evidence>
<protein>
    <submittedName>
        <fullName evidence="4">Peptidase family M23</fullName>
    </submittedName>
</protein>
<dbReference type="InterPro" id="IPR050570">
    <property type="entry name" value="Cell_wall_metabolism_enzyme"/>
</dbReference>
<dbReference type="PANTHER" id="PTHR21666:SF289">
    <property type="entry name" value="L-ALA--D-GLU ENDOPEPTIDASE"/>
    <property type="match status" value="1"/>
</dbReference>
<organism evidence="4 5">
    <name type="scientific">Ruania alba</name>
    <dbReference type="NCBI Taxonomy" id="648782"/>
    <lineage>
        <taxon>Bacteria</taxon>
        <taxon>Bacillati</taxon>
        <taxon>Actinomycetota</taxon>
        <taxon>Actinomycetes</taxon>
        <taxon>Micrococcales</taxon>
        <taxon>Ruaniaceae</taxon>
        <taxon>Ruania</taxon>
    </lineage>
</organism>
<dbReference type="STRING" id="648782.SAMN04488554_0859"/>
<reference evidence="5" key="1">
    <citation type="submission" date="2016-10" db="EMBL/GenBank/DDBJ databases">
        <authorList>
            <person name="Varghese N."/>
            <person name="Submissions S."/>
        </authorList>
    </citation>
    <scope>NUCLEOTIDE SEQUENCE [LARGE SCALE GENOMIC DNA]</scope>
    <source>
        <strain evidence="5">DSM 21368</strain>
    </source>
</reference>
<dbReference type="SUPFAM" id="SSF51261">
    <property type="entry name" value="Duplicated hybrid motif"/>
    <property type="match status" value="1"/>
</dbReference>
<dbReference type="GO" id="GO:0004222">
    <property type="term" value="F:metalloendopeptidase activity"/>
    <property type="evidence" value="ECO:0007669"/>
    <property type="project" value="TreeGrafter"/>
</dbReference>
<sequence>MAPVPEDPAEAVRRGFDRPPAPWAAGHRGVDIPAETGQPVFASGTAVVAFAGAVVDRPVVSLEHPGGLRTTYEPVAPTVEVGDAVVAGDLIGTVSTGGHCTGCLHWGARAGAGYYLDPLTLLSGPVQIRLYPITTDDPRRGRTRRAGAPG</sequence>
<name>A0A1H5E149_9MICO</name>
<feature type="domain" description="M23ase beta-sheet core" evidence="3">
    <location>
        <begin position="26"/>
        <end position="111"/>
    </location>
</feature>
<keyword evidence="1" id="KW-0732">Signal</keyword>
<dbReference type="PANTHER" id="PTHR21666">
    <property type="entry name" value="PEPTIDASE-RELATED"/>
    <property type="match status" value="1"/>
</dbReference>
<dbReference type="Gene3D" id="2.70.70.10">
    <property type="entry name" value="Glucose Permease (Domain IIA)"/>
    <property type="match status" value="1"/>
</dbReference>
<dbReference type="Proteomes" id="UP000199220">
    <property type="component" value="Unassembled WGS sequence"/>
</dbReference>
<dbReference type="InterPro" id="IPR016047">
    <property type="entry name" value="M23ase_b-sheet_dom"/>
</dbReference>
<dbReference type="CDD" id="cd12797">
    <property type="entry name" value="M23_peptidase"/>
    <property type="match status" value="1"/>
</dbReference>
<dbReference type="EMBL" id="FNTX01000001">
    <property type="protein sequence ID" value="SED84861.1"/>
    <property type="molecule type" value="Genomic_DNA"/>
</dbReference>
<proteinExistence type="predicted"/>
<evidence type="ECO:0000313" key="4">
    <source>
        <dbReference type="EMBL" id="SED84861.1"/>
    </source>
</evidence>
<feature type="region of interest" description="Disordered" evidence="2">
    <location>
        <begin position="1"/>
        <end position="29"/>
    </location>
</feature>
<dbReference type="InterPro" id="IPR011055">
    <property type="entry name" value="Dup_hybrid_motif"/>
</dbReference>
<gene>
    <name evidence="4" type="ORF">SAMN04488554_0859</name>
</gene>
<keyword evidence="5" id="KW-1185">Reference proteome</keyword>
<evidence type="ECO:0000259" key="3">
    <source>
        <dbReference type="Pfam" id="PF01551"/>
    </source>
</evidence>
<dbReference type="Pfam" id="PF01551">
    <property type="entry name" value="Peptidase_M23"/>
    <property type="match status" value="1"/>
</dbReference>
<evidence type="ECO:0000256" key="1">
    <source>
        <dbReference type="ARBA" id="ARBA00022729"/>
    </source>
</evidence>
<accession>A0A1H5E149</accession>